<keyword evidence="3" id="KW-1185">Reference proteome</keyword>
<dbReference type="AlphaFoldDB" id="A0A7X0HCX1"/>
<dbReference type="PROSITE" id="PS51186">
    <property type="entry name" value="GNAT"/>
    <property type="match status" value="1"/>
</dbReference>
<evidence type="ECO:0000313" key="3">
    <source>
        <dbReference type="Proteomes" id="UP000540423"/>
    </source>
</evidence>
<keyword evidence="2" id="KW-0808">Transferase</keyword>
<dbReference type="GO" id="GO:0005737">
    <property type="term" value="C:cytoplasm"/>
    <property type="evidence" value="ECO:0007669"/>
    <property type="project" value="TreeGrafter"/>
</dbReference>
<name>A0A7X0HCX1_9ACTN</name>
<accession>A0A7X0HCX1</accession>
<evidence type="ECO:0000259" key="1">
    <source>
        <dbReference type="PROSITE" id="PS51186"/>
    </source>
</evidence>
<dbReference type="Pfam" id="PF13302">
    <property type="entry name" value="Acetyltransf_3"/>
    <property type="match status" value="1"/>
</dbReference>
<comment type="caution">
    <text evidence="2">The sequence shown here is derived from an EMBL/GenBank/DDBJ whole genome shotgun (WGS) entry which is preliminary data.</text>
</comment>
<dbReference type="EMBL" id="JACHEM010000003">
    <property type="protein sequence ID" value="MBB6435287.1"/>
    <property type="molecule type" value="Genomic_DNA"/>
</dbReference>
<dbReference type="CDD" id="cd04301">
    <property type="entry name" value="NAT_SF"/>
    <property type="match status" value="1"/>
</dbReference>
<sequence>MSDDANRPPLPRTEPTGSGLRLRIWTPQDLDPVLRGMNDAAVRRWNASLREPLDEAGARAYLRSRAEGWDRGDEAHFCVEDAGTGEALGGVGLHKIDPRRGTGGIGYWVLPAARGRGVATRAVELCTRWAFEEAGLYRVQLDHVVQNEASCRVAVRAGYLPEGVARGALPAVEPDGHYDVHVHARLATDPAPR</sequence>
<dbReference type="GO" id="GO:1990189">
    <property type="term" value="F:protein N-terminal-serine acetyltransferase activity"/>
    <property type="evidence" value="ECO:0007669"/>
    <property type="project" value="TreeGrafter"/>
</dbReference>
<gene>
    <name evidence="2" type="ORF">HNQ79_001738</name>
</gene>
<dbReference type="RefSeq" id="WP_185028632.1">
    <property type="nucleotide sequence ID" value="NZ_BNBN01000004.1"/>
</dbReference>
<dbReference type="Gene3D" id="3.40.630.30">
    <property type="match status" value="1"/>
</dbReference>
<dbReference type="SUPFAM" id="SSF55729">
    <property type="entry name" value="Acyl-CoA N-acyltransferases (Nat)"/>
    <property type="match status" value="1"/>
</dbReference>
<dbReference type="PANTHER" id="PTHR43441:SF10">
    <property type="entry name" value="ACETYLTRANSFERASE"/>
    <property type="match status" value="1"/>
</dbReference>
<organism evidence="2 3">
    <name type="scientific">Streptomyces candidus</name>
    <dbReference type="NCBI Taxonomy" id="67283"/>
    <lineage>
        <taxon>Bacteria</taxon>
        <taxon>Bacillati</taxon>
        <taxon>Actinomycetota</taxon>
        <taxon>Actinomycetes</taxon>
        <taxon>Kitasatosporales</taxon>
        <taxon>Streptomycetaceae</taxon>
        <taxon>Streptomyces</taxon>
    </lineage>
</organism>
<evidence type="ECO:0000313" key="2">
    <source>
        <dbReference type="EMBL" id="MBB6435287.1"/>
    </source>
</evidence>
<dbReference type="InterPro" id="IPR000182">
    <property type="entry name" value="GNAT_dom"/>
</dbReference>
<dbReference type="Proteomes" id="UP000540423">
    <property type="component" value="Unassembled WGS sequence"/>
</dbReference>
<dbReference type="PANTHER" id="PTHR43441">
    <property type="entry name" value="RIBOSOMAL-PROTEIN-SERINE ACETYLTRANSFERASE"/>
    <property type="match status" value="1"/>
</dbReference>
<protein>
    <submittedName>
        <fullName evidence="2">RimJ/RimL family protein N-acetyltransferase</fullName>
    </submittedName>
</protein>
<reference evidence="2 3" key="1">
    <citation type="submission" date="2020-08" db="EMBL/GenBank/DDBJ databases">
        <title>Genomic Encyclopedia of Type Strains, Phase IV (KMG-IV): sequencing the most valuable type-strain genomes for metagenomic binning, comparative biology and taxonomic classification.</title>
        <authorList>
            <person name="Goeker M."/>
        </authorList>
    </citation>
    <scope>NUCLEOTIDE SEQUENCE [LARGE SCALE GENOMIC DNA]</scope>
    <source>
        <strain evidence="2 3">DSM 40141</strain>
    </source>
</reference>
<dbReference type="InterPro" id="IPR051908">
    <property type="entry name" value="Ribosomal_N-acetyltransferase"/>
</dbReference>
<feature type="domain" description="N-acetyltransferase" evidence="1">
    <location>
        <begin position="20"/>
        <end position="185"/>
    </location>
</feature>
<proteinExistence type="predicted"/>
<dbReference type="InterPro" id="IPR016181">
    <property type="entry name" value="Acyl_CoA_acyltransferase"/>
</dbReference>
<dbReference type="GO" id="GO:0008999">
    <property type="term" value="F:protein-N-terminal-alanine acetyltransferase activity"/>
    <property type="evidence" value="ECO:0007669"/>
    <property type="project" value="TreeGrafter"/>
</dbReference>